<sequence>MDSSQSANSLPPEAIALAGRMYDAARKGDLAIFQQALPAGLPANMTNEKGDTLLMLAAYHGHADLVKLLIQHGADANRLNDRGQSPLAGAVFKQEDKVIEVRSNVISPLCPTESPPITRCPGVLLEGGADPDFGSPSALQCVAMFKQQDKWQAKFESAPGRGKVVPES</sequence>
<dbReference type="InterPro" id="IPR036770">
    <property type="entry name" value="Ankyrin_rpt-contain_sf"/>
</dbReference>
<dbReference type="PROSITE" id="PS50088">
    <property type="entry name" value="ANK_REPEAT"/>
    <property type="match status" value="1"/>
</dbReference>
<dbReference type="PROSITE" id="PS50297">
    <property type="entry name" value="ANK_REP_REGION"/>
    <property type="match status" value="1"/>
</dbReference>
<evidence type="ECO:0008006" key="6">
    <source>
        <dbReference type="Google" id="ProtNLM"/>
    </source>
</evidence>
<evidence type="ECO:0000313" key="4">
    <source>
        <dbReference type="EMBL" id="UQC81126.1"/>
    </source>
</evidence>
<dbReference type="Pfam" id="PF12796">
    <property type="entry name" value="Ank_2"/>
    <property type="match status" value="1"/>
</dbReference>
<dbReference type="Proteomes" id="UP000830671">
    <property type="component" value="Chromosome 3"/>
</dbReference>
<evidence type="ECO:0000256" key="2">
    <source>
        <dbReference type="ARBA" id="ARBA00023043"/>
    </source>
</evidence>
<keyword evidence="5" id="KW-1185">Reference proteome</keyword>
<reference evidence="4" key="1">
    <citation type="journal article" date="2021" name="Mol. Plant Microbe Interact.">
        <title>Complete Genome Sequence of the Plant-Pathogenic Fungus Colletotrichum lupini.</title>
        <authorList>
            <person name="Baroncelli R."/>
            <person name="Pensec F."/>
            <person name="Da Lio D."/>
            <person name="Boufleur T."/>
            <person name="Vicente I."/>
            <person name="Sarrocco S."/>
            <person name="Picot A."/>
            <person name="Baraldi E."/>
            <person name="Sukno S."/>
            <person name="Thon M."/>
            <person name="Le Floch G."/>
        </authorList>
    </citation>
    <scope>NUCLEOTIDE SEQUENCE</scope>
    <source>
        <strain evidence="4">IMI 504893</strain>
    </source>
</reference>
<evidence type="ECO:0000256" key="3">
    <source>
        <dbReference type="PROSITE-ProRule" id="PRU00023"/>
    </source>
</evidence>
<dbReference type="Gene3D" id="1.25.40.20">
    <property type="entry name" value="Ankyrin repeat-containing domain"/>
    <property type="match status" value="1"/>
</dbReference>
<evidence type="ECO:0000256" key="1">
    <source>
        <dbReference type="ARBA" id="ARBA00022737"/>
    </source>
</evidence>
<dbReference type="PANTHER" id="PTHR24171:SF9">
    <property type="entry name" value="ANKYRIN REPEAT DOMAIN-CONTAINING PROTEIN 39"/>
    <property type="match status" value="1"/>
</dbReference>
<organism evidence="4 5">
    <name type="scientific">Colletotrichum lupini</name>
    <dbReference type="NCBI Taxonomy" id="145971"/>
    <lineage>
        <taxon>Eukaryota</taxon>
        <taxon>Fungi</taxon>
        <taxon>Dikarya</taxon>
        <taxon>Ascomycota</taxon>
        <taxon>Pezizomycotina</taxon>
        <taxon>Sordariomycetes</taxon>
        <taxon>Hypocreomycetidae</taxon>
        <taxon>Glomerellales</taxon>
        <taxon>Glomerellaceae</taxon>
        <taxon>Colletotrichum</taxon>
        <taxon>Colletotrichum acutatum species complex</taxon>
    </lineage>
</organism>
<dbReference type="PANTHER" id="PTHR24171">
    <property type="entry name" value="ANKYRIN REPEAT DOMAIN-CONTAINING PROTEIN 39-RELATED"/>
    <property type="match status" value="1"/>
</dbReference>
<dbReference type="EMBL" id="CP019475">
    <property type="protein sequence ID" value="UQC81126.1"/>
    <property type="molecule type" value="Genomic_DNA"/>
</dbReference>
<dbReference type="GeneID" id="73340621"/>
<dbReference type="InterPro" id="IPR002110">
    <property type="entry name" value="Ankyrin_rpt"/>
</dbReference>
<protein>
    <recommendedName>
        <fullName evidence="6">Ankyrin-like protein</fullName>
    </recommendedName>
</protein>
<dbReference type="SMART" id="SM00248">
    <property type="entry name" value="ANK"/>
    <property type="match status" value="1"/>
</dbReference>
<accession>A0A9Q8WFA5</accession>
<dbReference type="RefSeq" id="XP_049142754.1">
    <property type="nucleotide sequence ID" value="XM_049285611.1"/>
</dbReference>
<dbReference type="SUPFAM" id="SSF48403">
    <property type="entry name" value="Ankyrin repeat"/>
    <property type="match status" value="1"/>
</dbReference>
<dbReference type="KEGG" id="clup:CLUP02_06612"/>
<proteinExistence type="predicted"/>
<feature type="repeat" description="ANK" evidence="3">
    <location>
        <begin position="49"/>
        <end position="81"/>
    </location>
</feature>
<gene>
    <name evidence="4" type="ORF">CLUP02_06612</name>
</gene>
<dbReference type="AlphaFoldDB" id="A0A9Q8WFA5"/>
<keyword evidence="1" id="KW-0677">Repeat</keyword>
<name>A0A9Q8WFA5_9PEZI</name>
<evidence type="ECO:0000313" key="5">
    <source>
        <dbReference type="Proteomes" id="UP000830671"/>
    </source>
</evidence>
<keyword evidence="2 3" id="KW-0040">ANK repeat</keyword>